<organism evidence="7 8">
    <name type="scientific">Rhamnusium bicolor</name>
    <dbReference type="NCBI Taxonomy" id="1586634"/>
    <lineage>
        <taxon>Eukaryota</taxon>
        <taxon>Metazoa</taxon>
        <taxon>Ecdysozoa</taxon>
        <taxon>Arthropoda</taxon>
        <taxon>Hexapoda</taxon>
        <taxon>Insecta</taxon>
        <taxon>Pterygota</taxon>
        <taxon>Neoptera</taxon>
        <taxon>Endopterygota</taxon>
        <taxon>Coleoptera</taxon>
        <taxon>Polyphaga</taxon>
        <taxon>Cucujiformia</taxon>
        <taxon>Chrysomeloidea</taxon>
        <taxon>Cerambycidae</taxon>
        <taxon>Lepturinae</taxon>
        <taxon>Rhagiini</taxon>
        <taxon>Rhamnusium</taxon>
    </lineage>
</organism>
<keyword evidence="3 5" id="KW-1133">Transmembrane helix</keyword>
<name>A0AAV8YN87_9CUCU</name>
<dbReference type="Pfam" id="PF01490">
    <property type="entry name" value="Aa_trans"/>
    <property type="match status" value="1"/>
</dbReference>
<evidence type="ECO:0000256" key="3">
    <source>
        <dbReference type="ARBA" id="ARBA00022989"/>
    </source>
</evidence>
<sequence>MFICLAVAVPYIDLFISLFGALCLSALGLAFPAIIDSSTYWYTLKGTRGTLIIIKNCCILIFAVFGLVVGTSTSLEKIIEKFSNSNSTA</sequence>
<comment type="subcellular location">
    <subcellularLocation>
        <location evidence="1">Membrane</location>
    </subcellularLocation>
</comment>
<dbReference type="EMBL" id="JANEYF010002027">
    <property type="protein sequence ID" value="KAJ8952371.1"/>
    <property type="molecule type" value="Genomic_DNA"/>
</dbReference>
<evidence type="ECO:0000259" key="6">
    <source>
        <dbReference type="Pfam" id="PF01490"/>
    </source>
</evidence>
<gene>
    <name evidence="7" type="ORF">NQ314_007560</name>
</gene>
<protein>
    <recommendedName>
        <fullName evidence="6">Amino acid transporter transmembrane domain-containing protein</fullName>
    </recommendedName>
</protein>
<keyword evidence="8" id="KW-1185">Reference proteome</keyword>
<accession>A0AAV8YN87</accession>
<evidence type="ECO:0000256" key="2">
    <source>
        <dbReference type="ARBA" id="ARBA00022692"/>
    </source>
</evidence>
<evidence type="ECO:0000313" key="7">
    <source>
        <dbReference type="EMBL" id="KAJ8952371.1"/>
    </source>
</evidence>
<proteinExistence type="predicted"/>
<dbReference type="GO" id="GO:0016020">
    <property type="term" value="C:membrane"/>
    <property type="evidence" value="ECO:0007669"/>
    <property type="project" value="UniProtKB-SubCell"/>
</dbReference>
<feature type="domain" description="Amino acid transporter transmembrane" evidence="6">
    <location>
        <begin position="2"/>
        <end position="73"/>
    </location>
</feature>
<reference evidence="7" key="1">
    <citation type="journal article" date="2023" name="Insect Mol. Biol.">
        <title>Genome sequencing provides insights into the evolution of gene families encoding plant cell wall-degrading enzymes in longhorned beetles.</title>
        <authorList>
            <person name="Shin N.R."/>
            <person name="Okamura Y."/>
            <person name="Kirsch R."/>
            <person name="Pauchet Y."/>
        </authorList>
    </citation>
    <scope>NUCLEOTIDE SEQUENCE</scope>
    <source>
        <strain evidence="7">RBIC_L_NR</strain>
    </source>
</reference>
<feature type="transmembrane region" description="Helical" evidence="5">
    <location>
        <begin position="47"/>
        <end position="69"/>
    </location>
</feature>
<comment type="caution">
    <text evidence="7">The sequence shown here is derived from an EMBL/GenBank/DDBJ whole genome shotgun (WGS) entry which is preliminary data.</text>
</comment>
<dbReference type="AlphaFoldDB" id="A0AAV8YN87"/>
<keyword evidence="2 5" id="KW-0812">Transmembrane</keyword>
<evidence type="ECO:0000256" key="4">
    <source>
        <dbReference type="ARBA" id="ARBA00023136"/>
    </source>
</evidence>
<evidence type="ECO:0000256" key="1">
    <source>
        <dbReference type="ARBA" id="ARBA00004370"/>
    </source>
</evidence>
<evidence type="ECO:0000313" key="8">
    <source>
        <dbReference type="Proteomes" id="UP001162156"/>
    </source>
</evidence>
<dbReference type="InterPro" id="IPR013057">
    <property type="entry name" value="AA_transpt_TM"/>
</dbReference>
<keyword evidence="4 5" id="KW-0472">Membrane</keyword>
<feature type="transmembrane region" description="Helical" evidence="5">
    <location>
        <begin position="12"/>
        <end position="35"/>
    </location>
</feature>
<dbReference type="Proteomes" id="UP001162156">
    <property type="component" value="Unassembled WGS sequence"/>
</dbReference>
<evidence type="ECO:0000256" key="5">
    <source>
        <dbReference type="SAM" id="Phobius"/>
    </source>
</evidence>